<evidence type="ECO:0000313" key="2">
    <source>
        <dbReference type="Proteomes" id="UP001596549"/>
    </source>
</evidence>
<accession>A0ABW2NUN7</accession>
<evidence type="ECO:0008006" key="3">
    <source>
        <dbReference type="Google" id="ProtNLM"/>
    </source>
</evidence>
<name>A0ABW2NUN7_9BACL</name>
<dbReference type="Proteomes" id="UP001596549">
    <property type="component" value="Unassembled WGS sequence"/>
</dbReference>
<sequence>MGLFMISLLPAFLLCGGVVALLQIFVKKDTFDYDEANLWENYEGSPEDYRL</sequence>
<dbReference type="EMBL" id="JBHTCP010000051">
    <property type="protein sequence ID" value="MFC7373271.1"/>
    <property type="molecule type" value="Genomic_DNA"/>
</dbReference>
<gene>
    <name evidence="1" type="ORF">ACFQPF_16650</name>
</gene>
<reference evidence="2" key="1">
    <citation type="journal article" date="2019" name="Int. J. Syst. Evol. Microbiol.">
        <title>The Global Catalogue of Microorganisms (GCM) 10K type strain sequencing project: providing services to taxonomists for standard genome sequencing and annotation.</title>
        <authorList>
            <consortium name="The Broad Institute Genomics Platform"/>
            <consortium name="The Broad Institute Genome Sequencing Center for Infectious Disease"/>
            <person name="Wu L."/>
            <person name="Ma J."/>
        </authorList>
    </citation>
    <scope>NUCLEOTIDE SEQUENCE [LARGE SCALE GENOMIC DNA]</scope>
    <source>
        <strain evidence="2">NBRC 106396</strain>
    </source>
</reference>
<organism evidence="1 2">
    <name type="scientific">Fictibacillus iocasae</name>
    <dbReference type="NCBI Taxonomy" id="2715437"/>
    <lineage>
        <taxon>Bacteria</taxon>
        <taxon>Bacillati</taxon>
        <taxon>Bacillota</taxon>
        <taxon>Bacilli</taxon>
        <taxon>Bacillales</taxon>
        <taxon>Fictibacillaceae</taxon>
        <taxon>Fictibacillus</taxon>
    </lineage>
</organism>
<protein>
    <recommendedName>
        <fullName evidence="3">Cytochrome oxidase maturation protein, cbb3-type</fullName>
    </recommendedName>
</protein>
<keyword evidence="2" id="KW-1185">Reference proteome</keyword>
<proteinExistence type="predicted"/>
<comment type="caution">
    <text evidence="1">The sequence shown here is derived from an EMBL/GenBank/DDBJ whole genome shotgun (WGS) entry which is preliminary data.</text>
</comment>
<dbReference type="RefSeq" id="WP_379751038.1">
    <property type="nucleotide sequence ID" value="NZ_JBHTCP010000051.1"/>
</dbReference>
<evidence type="ECO:0000313" key="1">
    <source>
        <dbReference type="EMBL" id="MFC7373271.1"/>
    </source>
</evidence>